<evidence type="ECO:0000313" key="2">
    <source>
        <dbReference type="EMBL" id="AEE86492.1"/>
    </source>
</evidence>
<organism evidence="2 3">
    <name type="scientific">Arabidopsis thaliana</name>
    <name type="common">Mouse-ear cress</name>
    <dbReference type="NCBI Taxonomy" id="3702"/>
    <lineage>
        <taxon>Eukaryota</taxon>
        <taxon>Viridiplantae</taxon>
        <taxon>Streptophyta</taxon>
        <taxon>Embryophyta</taxon>
        <taxon>Tracheophyta</taxon>
        <taxon>Spermatophyta</taxon>
        <taxon>Magnoliopsida</taxon>
        <taxon>eudicotyledons</taxon>
        <taxon>Gunneridae</taxon>
        <taxon>Pentapetalae</taxon>
        <taxon>rosids</taxon>
        <taxon>malvids</taxon>
        <taxon>Brassicales</taxon>
        <taxon>Brassicaceae</taxon>
        <taxon>Camelineae</taxon>
        <taxon>Arabidopsis</taxon>
    </lineage>
</organism>
<dbReference type="PaxDb" id="3702-AT4G35295.1"/>
<dbReference type="AlphaFoldDB" id="F4JMB5"/>
<accession>F4JMB5</accession>
<dbReference type="GeneID" id="829683"/>
<dbReference type="Proteomes" id="UP000006548">
    <property type="component" value="Chromosome 4"/>
</dbReference>
<dbReference type="eggNOG" id="KOG1537">
    <property type="taxonomic scope" value="Eukaryota"/>
</dbReference>
<gene>
    <name evidence="1 2" type="ordered locus">At4g35295</name>
</gene>
<evidence type="ECO:0000313" key="3">
    <source>
        <dbReference type="Proteomes" id="UP000006548"/>
    </source>
</evidence>
<dbReference type="InParanoid" id="F4JMB5"/>
<keyword evidence="3" id="KW-1185">Reference proteome</keyword>
<keyword evidence="2" id="KW-0418">Kinase</keyword>
<evidence type="ECO:0000313" key="1">
    <source>
        <dbReference type="Araport" id="AT4G35295"/>
    </source>
</evidence>
<dbReference type="RefSeq" id="NP_680765.1">
    <property type="nucleotide sequence ID" value="NM_148399.1"/>
</dbReference>
<dbReference type="EMBL" id="CP002687">
    <property type="protein sequence ID" value="AEE86492.1"/>
    <property type="molecule type" value="Genomic_DNA"/>
</dbReference>
<dbReference type="ExpressionAtlas" id="F4JMB5">
    <property type="expression patterns" value="baseline and differential"/>
</dbReference>
<name>F4JMB5_ARATH</name>
<dbReference type="STRING" id="3702.F4JMB5"/>
<dbReference type="GO" id="GO:0016301">
    <property type="term" value="F:kinase activity"/>
    <property type="evidence" value="ECO:0007669"/>
    <property type="project" value="UniProtKB-KW"/>
</dbReference>
<keyword evidence="2" id="KW-0808">Transferase</keyword>
<proteinExistence type="predicted"/>
<dbReference type="HOGENOM" id="CLU_2161887_0_0_1"/>
<dbReference type="TAIR" id="AT4G35295"/>
<dbReference type="Araport" id="AT4G35295"/>
<reference evidence="3" key="2">
    <citation type="journal article" date="2017" name="Plant J.">
        <title>Araport11: a complete reannotation of the Arabidopsis thaliana reference genome.</title>
        <authorList>
            <person name="Cheng C.Y."/>
            <person name="Krishnakumar V."/>
            <person name="Chan A.P."/>
            <person name="Thibaud-Nissen F."/>
            <person name="Schobel S."/>
            <person name="Town C.D."/>
        </authorList>
    </citation>
    <scope>GENOME REANNOTATION</scope>
    <source>
        <strain evidence="3">cv. Columbia</strain>
    </source>
</reference>
<sequence length="111" mass="12141">MNQKTQNLPMNHCIEDRPNHRAACVIAETELEATNHRARGYKVNKSLSALNGKEAGAFGRTITAVAVIDTAEKGYEIGEKMVQVFLKIGNLKSTASVKKLDKVGARLIESM</sequence>
<dbReference type="KEGG" id="ath:AT4G35295"/>
<reference evidence="2 3" key="1">
    <citation type="journal article" date="1999" name="Nature">
        <title>Sequence and analysis of chromosome 4 of the plant Arabidopsis thaliana.</title>
        <authorList>
            <consortium name="EU"/>
            <consortium name="CSHL and WU Arabidopsis Sequencing Project"/>
            <person name="Mayer K."/>
            <person name="Schuller C."/>
            <person name="Wambutt R."/>
            <person name="Murphy G."/>
            <person name="Volckaert G."/>
            <person name="Pohl T."/>
            <person name="Dusterhoft A."/>
            <person name="Stiekema W."/>
            <person name="Entian K.D."/>
            <person name="Terryn N."/>
            <person name="Harris B."/>
            <person name="Ansorge W."/>
            <person name="Brandt P."/>
            <person name="Grivell L."/>
            <person name="Rieger M."/>
            <person name="Weichselgartner M."/>
            <person name="de Simone V."/>
            <person name="Obermaier B."/>
            <person name="Mache R."/>
            <person name="Muller M."/>
            <person name="Kreis M."/>
            <person name="Delseny M."/>
            <person name="Puigdomenech P."/>
            <person name="Watson M."/>
            <person name="Schmidtheini T."/>
            <person name="Reichert B."/>
            <person name="Portatelle D."/>
            <person name="Perez-Alonso M."/>
            <person name="Boutry M."/>
            <person name="Bancroft I."/>
            <person name="Vos P."/>
            <person name="Hoheisel J."/>
            <person name="Zimmermann W."/>
            <person name="Wedler H."/>
            <person name="Ridley P."/>
            <person name="Langham S.A."/>
            <person name="McCullagh B."/>
            <person name="Bilham L."/>
            <person name="Robben J."/>
            <person name="Van der Schueren J."/>
            <person name="Grymonprez B."/>
            <person name="Chuang Y.J."/>
            <person name="Vandenbussche F."/>
            <person name="Braeken M."/>
            <person name="Weltjens I."/>
            <person name="Voet M."/>
            <person name="Bastiaens I."/>
            <person name="Aert R."/>
            <person name="Defoor E."/>
            <person name="Weitzenegger T."/>
            <person name="Bothe G."/>
            <person name="Ramsperger U."/>
            <person name="Hilbert H."/>
            <person name="Braun M."/>
            <person name="Holzer E."/>
            <person name="Brandt A."/>
            <person name="Peters S."/>
            <person name="van Staveren M."/>
            <person name="Dirske W."/>
            <person name="Mooijman P."/>
            <person name="Klein Lankhorst R."/>
            <person name="Rose M."/>
            <person name="Hauf J."/>
            <person name="Kotter P."/>
            <person name="Berneiser S."/>
            <person name="Hempel S."/>
            <person name="Feldpausch M."/>
            <person name="Lamberth S."/>
            <person name="Van den Daele H."/>
            <person name="De Keyser A."/>
            <person name="Buysshaert C."/>
            <person name="Gielen J."/>
            <person name="Villarroel R."/>
            <person name="De Clercq R."/>
            <person name="Van Montagu M."/>
            <person name="Rogers J."/>
            <person name="Cronin A."/>
            <person name="Quail M."/>
            <person name="Bray-Allen S."/>
            <person name="Clark L."/>
            <person name="Doggett J."/>
            <person name="Hall S."/>
            <person name="Kay M."/>
            <person name="Lennard N."/>
            <person name="McLay K."/>
            <person name="Mayes R."/>
            <person name="Pettett A."/>
            <person name="Rajandream M.A."/>
            <person name="Lyne M."/>
            <person name="Benes V."/>
            <person name="Rechmann S."/>
            <person name="Borkova D."/>
            <person name="Blocker H."/>
            <person name="Scharfe M."/>
            <person name="Grimm M."/>
            <person name="Lohnert T.H."/>
            <person name="Dose S."/>
            <person name="de Haan M."/>
            <person name="Maarse A."/>
            <person name="Schafer M."/>
            <person name="Muller-Auer S."/>
            <person name="Gabel C."/>
            <person name="Fuchs M."/>
            <person name="Fartmann B."/>
            <person name="Granderath K."/>
            <person name="Dauner D."/>
            <person name="Herzl A."/>
            <person name="Neumann S."/>
            <person name="Argiriou A."/>
            <person name="Vitale D."/>
            <person name="Liguori R."/>
            <person name="Piravandi E."/>
            <person name="Massenet O."/>
            <person name="Quigley F."/>
            <person name="Clabauld G."/>
            <person name="Mundlein A."/>
            <person name="Felber R."/>
            <person name="Schnabl S."/>
            <person name="Hiller R."/>
            <person name="Schmidt W."/>
            <person name="Lecharny A."/>
            <person name="Aubourg S."/>
            <person name="Chefdor F."/>
            <person name="Cooke R."/>
            <person name="Berger C."/>
            <person name="Montfort A."/>
            <person name="Casacuberta E."/>
            <person name="Gibbons T."/>
            <person name="Weber N."/>
            <person name="Vandenbol M."/>
            <person name="Bargues M."/>
            <person name="Terol J."/>
            <person name="Torres A."/>
            <person name="Perez-Perez A."/>
            <person name="Purnelle B."/>
            <person name="Bent E."/>
            <person name="Johnson S."/>
            <person name="Tacon D."/>
            <person name="Jesse T."/>
            <person name="Heijnen L."/>
            <person name="Schwarz S."/>
            <person name="Scholler P."/>
            <person name="Heber S."/>
            <person name="Francs P."/>
            <person name="Bielke C."/>
            <person name="Frishman D."/>
            <person name="Haase D."/>
            <person name="Lemcke K."/>
            <person name="Mewes H.W."/>
            <person name="Stocker S."/>
            <person name="Zaccaria P."/>
            <person name="Bevan M."/>
            <person name="Wilson R.K."/>
            <person name="de la Bastide M."/>
            <person name="Habermann K."/>
            <person name="Parnell L."/>
            <person name="Dedhia N."/>
            <person name="Gnoj L."/>
            <person name="Schutz K."/>
            <person name="Huang E."/>
            <person name="Spiegel L."/>
            <person name="Sehkon M."/>
            <person name="Murray J."/>
            <person name="Sheet P."/>
            <person name="Cordes M."/>
            <person name="Abu-Threideh J."/>
            <person name="Stoneking T."/>
            <person name="Kalicki J."/>
            <person name="Graves T."/>
            <person name="Harmon G."/>
            <person name="Edwards J."/>
            <person name="Latreille P."/>
            <person name="Courtney L."/>
            <person name="Cloud J."/>
            <person name="Abbott A."/>
            <person name="Scott K."/>
            <person name="Johnson D."/>
            <person name="Minx P."/>
            <person name="Bentley D."/>
            <person name="Fulton B."/>
            <person name="Miller N."/>
            <person name="Greco T."/>
            <person name="Kemp K."/>
            <person name="Kramer J."/>
            <person name="Fulton L."/>
            <person name="Mardis E."/>
            <person name="Dante M."/>
            <person name="Pepin K."/>
            <person name="Hillier L."/>
            <person name="Nelson J."/>
            <person name="Spieth J."/>
            <person name="Ryan E."/>
            <person name="Andrews S."/>
            <person name="Geisel C."/>
            <person name="Layman D."/>
            <person name="Du H."/>
            <person name="Ali J."/>
            <person name="Berghoff A."/>
            <person name="Jones K."/>
            <person name="Drone K."/>
            <person name="Cotton M."/>
            <person name="Joshu C."/>
            <person name="Antonoiu B."/>
            <person name="Zidanic M."/>
            <person name="Strong C."/>
            <person name="Sun H."/>
            <person name="Lamar B."/>
            <person name="Yordan C."/>
            <person name="Ma P."/>
            <person name="Zhong J."/>
            <person name="Preston R."/>
            <person name="Vil D."/>
            <person name="Shekher M."/>
            <person name="Matero A."/>
            <person name="Shah R."/>
            <person name="Swaby I.K."/>
            <person name="O'Shaughnessy A."/>
            <person name="Rodriguez M."/>
            <person name="Hoffmann J."/>
            <person name="Till S."/>
            <person name="Granat S."/>
            <person name="Shohdy N."/>
            <person name="Hasegawa A."/>
            <person name="Hameed A."/>
            <person name="Lodhi M."/>
            <person name="Johnson A."/>
            <person name="Chen E."/>
            <person name="Marra M."/>
            <person name="Martienssen R."/>
            <person name="McCombie W.R."/>
        </authorList>
    </citation>
    <scope>NUCLEOTIDE SEQUENCE [LARGE SCALE GENOMIC DNA]</scope>
    <source>
        <strain evidence="3">cv. Columbia</strain>
    </source>
</reference>
<protein>
    <submittedName>
        <fullName evidence="2">Homoserine kinase, putative / HSK</fullName>
    </submittedName>
</protein>